<gene>
    <name evidence="2" type="ORF">SASPL_139728</name>
</gene>
<dbReference type="Gene3D" id="1.20.5.340">
    <property type="match status" value="1"/>
</dbReference>
<accession>A0A8X8WNG8</accession>
<evidence type="ECO:0000313" key="3">
    <source>
        <dbReference type="Proteomes" id="UP000298416"/>
    </source>
</evidence>
<evidence type="ECO:0000256" key="1">
    <source>
        <dbReference type="SAM" id="Coils"/>
    </source>
</evidence>
<dbReference type="Proteomes" id="UP000298416">
    <property type="component" value="Unassembled WGS sequence"/>
</dbReference>
<name>A0A8X8WNG8_SALSN</name>
<comment type="caution">
    <text evidence="2">The sequence shown here is derived from an EMBL/GenBank/DDBJ whole genome shotgun (WGS) entry which is preliminary data.</text>
</comment>
<evidence type="ECO:0000313" key="2">
    <source>
        <dbReference type="EMBL" id="KAG6398273.1"/>
    </source>
</evidence>
<organism evidence="2">
    <name type="scientific">Salvia splendens</name>
    <name type="common">Scarlet sage</name>
    <dbReference type="NCBI Taxonomy" id="180675"/>
    <lineage>
        <taxon>Eukaryota</taxon>
        <taxon>Viridiplantae</taxon>
        <taxon>Streptophyta</taxon>
        <taxon>Embryophyta</taxon>
        <taxon>Tracheophyta</taxon>
        <taxon>Spermatophyta</taxon>
        <taxon>Magnoliopsida</taxon>
        <taxon>eudicotyledons</taxon>
        <taxon>Gunneridae</taxon>
        <taxon>Pentapetalae</taxon>
        <taxon>asterids</taxon>
        <taxon>lamiids</taxon>
        <taxon>Lamiales</taxon>
        <taxon>Lamiaceae</taxon>
        <taxon>Nepetoideae</taxon>
        <taxon>Mentheae</taxon>
        <taxon>Salviinae</taxon>
        <taxon>Salvia</taxon>
        <taxon>Salvia subgen. Calosphace</taxon>
        <taxon>core Calosphace</taxon>
    </lineage>
</organism>
<feature type="coiled-coil region" evidence="1">
    <location>
        <begin position="181"/>
        <end position="208"/>
    </location>
</feature>
<dbReference type="EMBL" id="PNBA02000015">
    <property type="protein sequence ID" value="KAG6398273.1"/>
    <property type="molecule type" value="Genomic_DNA"/>
</dbReference>
<reference evidence="2" key="1">
    <citation type="submission" date="2018-01" db="EMBL/GenBank/DDBJ databases">
        <authorList>
            <person name="Mao J.F."/>
        </authorList>
    </citation>
    <scope>NUCLEOTIDE SEQUENCE</scope>
    <source>
        <strain evidence="2">Huo1</strain>
        <tissue evidence="2">Leaf</tissue>
    </source>
</reference>
<dbReference type="InterPro" id="IPR053327">
    <property type="entry name" value="KIP"/>
</dbReference>
<keyword evidence="3" id="KW-1185">Reference proteome</keyword>
<dbReference type="PANTHER" id="PTHR36001:SF2">
    <property type="entry name" value="CTAGE FAMILY PROTEIN-RELATED"/>
    <property type="match status" value="1"/>
</dbReference>
<feature type="coiled-coil region" evidence="1">
    <location>
        <begin position="21"/>
        <end position="69"/>
    </location>
</feature>
<sequence length="322" mass="36414">MAGSDSQKPLLTLIRDFTSEKSQGERRIVNQKKRIEELRSELDAANAELVEAKRDRENTDQELKGHEVELSMNEASLQALESRNALVNSDVSALGGKLAELKSEENSLWDGFIARMLELNAAIRKFQEFIVSSSNVDKSAQATPTGGPLITHKQDGEQARLALKNELAQMVLHTDQEEQQYKTEKEICSMLQEELSNLKRKAMLLESVMKESMELQELSKYPLSCLLFIDMVGDHRIRIRNQTLWPIPIFWLVALPETLFSRHSTRLSIYPCSSLTGNKQTSELEENCAAFGDELQKRFLCPRCNEDNSAELGAIIQPSEET</sequence>
<dbReference type="PANTHER" id="PTHR36001">
    <property type="entry name" value="CTAGE FAMILY PROTEIN-RELATED"/>
    <property type="match status" value="1"/>
</dbReference>
<proteinExistence type="predicted"/>
<keyword evidence="1" id="KW-0175">Coiled coil</keyword>
<reference evidence="2" key="2">
    <citation type="submission" date="2020-08" db="EMBL/GenBank/DDBJ databases">
        <title>Plant Genome Project.</title>
        <authorList>
            <person name="Zhang R.-G."/>
        </authorList>
    </citation>
    <scope>NUCLEOTIDE SEQUENCE</scope>
    <source>
        <strain evidence="2">Huo1</strain>
        <tissue evidence="2">Leaf</tissue>
    </source>
</reference>
<dbReference type="AlphaFoldDB" id="A0A8X8WNG8"/>
<protein>
    <submittedName>
        <fullName evidence="2">Uncharacterized protein</fullName>
    </submittedName>
</protein>